<evidence type="ECO:0000256" key="3">
    <source>
        <dbReference type="ARBA" id="ARBA00022692"/>
    </source>
</evidence>
<keyword evidence="3 9" id="KW-0812">Transmembrane</keyword>
<feature type="transmembrane region" description="Helical" evidence="10">
    <location>
        <begin position="110"/>
        <end position="129"/>
    </location>
</feature>
<dbReference type="PROSITE" id="PS50262">
    <property type="entry name" value="G_PROTEIN_RECEP_F1_2"/>
    <property type="match status" value="1"/>
</dbReference>
<feature type="transmembrane region" description="Helical" evidence="10">
    <location>
        <begin position="198"/>
        <end position="224"/>
    </location>
</feature>
<dbReference type="GO" id="GO:0030594">
    <property type="term" value="F:neurotransmitter receptor activity"/>
    <property type="evidence" value="ECO:0000318"/>
    <property type="project" value="GO_Central"/>
</dbReference>
<dbReference type="InterPro" id="IPR000276">
    <property type="entry name" value="GPCR_Rhodpsn"/>
</dbReference>
<dbReference type="PROSITE" id="PS00237">
    <property type="entry name" value="G_PROTEIN_RECEP_F1_1"/>
    <property type="match status" value="1"/>
</dbReference>
<reference evidence="12 13" key="1">
    <citation type="journal article" date="2007" name="Science">
        <title>Sea anemone genome reveals ancestral eumetazoan gene repertoire and genomic organization.</title>
        <authorList>
            <person name="Putnam N.H."/>
            <person name="Srivastava M."/>
            <person name="Hellsten U."/>
            <person name="Dirks B."/>
            <person name="Chapman J."/>
            <person name="Salamov A."/>
            <person name="Terry A."/>
            <person name="Shapiro H."/>
            <person name="Lindquist E."/>
            <person name="Kapitonov V.V."/>
            <person name="Jurka J."/>
            <person name="Genikhovich G."/>
            <person name="Grigoriev I.V."/>
            <person name="Lucas S.M."/>
            <person name="Steele R.E."/>
            <person name="Finnerty J.R."/>
            <person name="Technau U."/>
            <person name="Martindale M.Q."/>
            <person name="Rokhsar D.S."/>
        </authorList>
    </citation>
    <scope>NUCLEOTIDE SEQUENCE [LARGE SCALE GENOMIC DNA]</scope>
    <source>
        <strain evidence="13">CH2 X CH6</strain>
    </source>
</reference>
<keyword evidence="6 10" id="KW-0472">Membrane</keyword>
<keyword evidence="2" id="KW-1003">Cell membrane</keyword>
<dbReference type="HOGENOM" id="CLU_009579_11_5_1"/>
<evidence type="ECO:0000256" key="10">
    <source>
        <dbReference type="SAM" id="Phobius"/>
    </source>
</evidence>
<feature type="domain" description="G-protein coupled receptors family 1 profile" evidence="11">
    <location>
        <begin position="13"/>
        <end position="259"/>
    </location>
</feature>
<dbReference type="eggNOG" id="KOG3656">
    <property type="taxonomic scope" value="Eukaryota"/>
</dbReference>
<dbReference type="PANTHER" id="PTHR24247">
    <property type="entry name" value="5-HYDROXYTRYPTAMINE RECEPTOR"/>
    <property type="match status" value="1"/>
</dbReference>
<dbReference type="GO" id="GO:0045202">
    <property type="term" value="C:synapse"/>
    <property type="evidence" value="ECO:0007669"/>
    <property type="project" value="GOC"/>
</dbReference>
<evidence type="ECO:0000313" key="12">
    <source>
        <dbReference type="EMBL" id="EDO48480.1"/>
    </source>
</evidence>
<name>A7RIY5_NEMVE</name>
<dbReference type="GO" id="GO:0005886">
    <property type="term" value="C:plasma membrane"/>
    <property type="evidence" value="ECO:0000318"/>
    <property type="project" value="GO_Central"/>
</dbReference>
<keyword evidence="4 10" id="KW-1133">Transmembrane helix</keyword>
<proteinExistence type="inferred from homology"/>
<dbReference type="Gene3D" id="1.20.1070.10">
    <property type="entry name" value="Rhodopsin 7-helix transmembrane proteins"/>
    <property type="match status" value="1"/>
</dbReference>
<dbReference type="SMART" id="SM01381">
    <property type="entry name" value="7TM_GPCR_Srsx"/>
    <property type="match status" value="1"/>
</dbReference>
<dbReference type="PRINTS" id="PR00237">
    <property type="entry name" value="GPCRRHODOPSN"/>
</dbReference>
<dbReference type="GO" id="GO:0007268">
    <property type="term" value="P:chemical synaptic transmission"/>
    <property type="evidence" value="ECO:0000318"/>
    <property type="project" value="GO_Central"/>
</dbReference>
<dbReference type="AlphaFoldDB" id="A7RIY5"/>
<dbReference type="GO" id="GO:0004993">
    <property type="term" value="F:G protein-coupled serotonin receptor activity"/>
    <property type="evidence" value="ECO:0000318"/>
    <property type="project" value="GO_Central"/>
</dbReference>
<keyword evidence="8 9" id="KW-0807">Transducer</keyword>
<gene>
    <name evidence="12" type="ORF">NEMVEDRAFT_v1g83028</name>
</gene>
<sequence>MFAILLAFVTIFSNTLVVFAYKVNRRMRNRTIAILVSLAVSDLIVGAVAMPLWMLMTASPASMPMSLFKLYMSVDIFSAFASILHLAGVSVERYLAIASPLRHRAFSTKFYRVMLAGIWFVAAAVAAVFPIQLSYKWDKEYTVFVFVNGFVIPLLVISAVYISMFKIANSSIFPGANQNASRRFQAEKKLARTERKTAITLVVITGLFFLAWLPFFVVSMLSMYCLQTCFPQDNDTVYMIAEFTKWCHYSNSAANAVVYAFRDVEMRRTFMSLLC</sequence>
<protein>
    <recommendedName>
        <fullName evidence="11">G-protein coupled receptors family 1 profile domain-containing protein</fullName>
    </recommendedName>
</protein>
<dbReference type="STRING" id="45351.A7RIY5"/>
<evidence type="ECO:0000313" key="13">
    <source>
        <dbReference type="Proteomes" id="UP000001593"/>
    </source>
</evidence>
<dbReference type="OMA" id="ICCARIA"/>
<organism evidence="12 13">
    <name type="scientific">Nematostella vectensis</name>
    <name type="common">Starlet sea anemone</name>
    <dbReference type="NCBI Taxonomy" id="45351"/>
    <lineage>
        <taxon>Eukaryota</taxon>
        <taxon>Metazoa</taxon>
        <taxon>Cnidaria</taxon>
        <taxon>Anthozoa</taxon>
        <taxon>Hexacorallia</taxon>
        <taxon>Actiniaria</taxon>
        <taxon>Edwardsiidae</taxon>
        <taxon>Nematostella</taxon>
    </lineage>
</organism>
<evidence type="ECO:0000256" key="1">
    <source>
        <dbReference type="ARBA" id="ARBA00004651"/>
    </source>
</evidence>
<feature type="non-terminal residue" evidence="12">
    <location>
        <position position="275"/>
    </location>
</feature>
<keyword evidence="7 9" id="KW-0675">Receptor</keyword>
<feature type="transmembrane region" description="Helical" evidence="10">
    <location>
        <begin position="32"/>
        <end position="56"/>
    </location>
</feature>
<evidence type="ECO:0000256" key="5">
    <source>
        <dbReference type="ARBA" id="ARBA00023040"/>
    </source>
</evidence>
<evidence type="ECO:0000256" key="9">
    <source>
        <dbReference type="RuleBase" id="RU000688"/>
    </source>
</evidence>
<feature type="transmembrane region" description="Helical" evidence="10">
    <location>
        <begin position="6"/>
        <end position="23"/>
    </location>
</feature>
<dbReference type="PANTHER" id="PTHR24247:SF202">
    <property type="entry name" value="5-HYDROXYTRYPTAMINE RECEPTOR 1"/>
    <property type="match status" value="1"/>
</dbReference>
<dbReference type="Pfam" id="PF00001">
    <property type="entry name" value="7tm_1"/>
    <property type="match status" value="1"/>
</dbReference>
<dbReference type="Proteomes" id="UP000001593">
    <property type="component" value="Unassembled WGS sequence"/>
</dbReference>
<comment type="subcellular location">
    <subcellularLocation>
        <location evidence="1">Cell membrane</location>
        <topology evidence="1">Multi-pass membrane protein</topology>
    </subcellularLocation>
</comment>
<dbReference type="FunFam" id="1.20.1070.10:FF:000437">
    <property type="entry name" value="Predicted protein"/>
    <property type="match status" value="1"/>
</dbReference>
<evidence type="ECO:0000256" key="7">
    <source>
        <dbReference type="ARBA" id="ARBA00023170"/>
    </source>
</evidence>
<evidence type="ECO:0000256" key="4">
    <source>
        <dbReference type="ARBA" id="ARBA00022989"/>
    </source>
</evidence>
<dbReference type="SUPFAM" id="SSF81321">
    <property type="entry name" value="Family A G protein-coupled receptor-like"/>
    <property type="match status" value="1"/>
</dbReference>
<dbReference type="GO" id="GO:0030425">
    <property type="term" value="C:dendrite"/>
    <property type="evidence" value="ECO:0000318"/>
    <property type="project" value="GO_Central"/>
</dbReference>
<evidence type="ECO:0000259" key="11">
    <source>
        <dbReference type="PROSITE" id="PS50262"/>
    </source>
</evidence>
<keyword evidence="5 9" id="KW-0297">G-protein coupled receptor</keyword>
<keyword evidence="13" id="KW-1185">Reference proteome</keyword>
<evidence type="ECO:0000256" key="2">
    <source>
        <dbReference type="ARBA" id="ARBA00022475"/>
    </source>
</evidence>
<dbReference type="InParanoid" id="A7RIY5"/>
<dbReference type="InterPro" id="IPR017452">
    <property type="entry name" value="GPCR_Rhodpsn_7TM"/>
</dbReference>
<evidence type="ECO:0000256" key="8">
    <source>
        <dbReference type="ARBA" id="ARBA00023224"/>
    </source>
</evidence>
<dbReference type="EMBL" id="DS469513">
    <property type="protein sequence ID" value="EDO48480.1"/>
    <property type="molecule type" value="Genomic_DNA"/>
</dbReference>
<dbReference type="PhylomeDB" id="A7RIY5"/>
<accession>A7RIY5</accession>
<feature type="transmembrane region" description="Helical" evidence="10">
    <location>
        <begin position="141"/>
        <end position="162"/>
    </location>
</feature>
<feature type="transmembrane region" description="Helical" evidence="10">
    <location>
        <begin position="68"/>
        <end position="89"/>
    </location>
</feature>
<dbReference type="GO" id="GO:0007187">
    <property type="term" value="P:G protein-coupled receptor signaling pathway, coupled to cyclic nucleotide second messenger"/>
    <property type="evidence" value="ECO:0000318"/>
    <property type="project" value="GO_Central"/>
</dbReference>
<evidence type="ECO:0000256" key="6">
    <source>
        <dbReference type="ARBA" id="ARBA00023136"/>
    </source>
</evidence>
<comment type="similarity">
    <text evidence="9">Belongs to the G-protein coupled receptor 1 family.</text>
</comment>